<feature type="domain" description="Major facilitator superfamily (MFS) profile" evidence="9">
    <location>
        <begin position="20"/>
        <end position="506"/>
    </location>
</feature>
<proteinExistence type="predicted"/>
<keyword evidence="3" id="KW-1003">Cell membrane</keyword>
<feature type="region of interest" description="Disordered" evidence="7">
    <location>
        <begin position="504"/>
        <end position="524"/>
    </location>
</feature>
<evidence type="ECO:0000256" key="3">
    <source>
        <dbReference type="ARBA" id="ARBA00022475"/>
    </source>
</evidence>
<dbReference type="Gene3D" id="1.20.1250.20">
    <property type="entry name" value="MFS general substrate transporter like domains"/>
    <property type="match status" value="1"/>
</dbReference>
<evidence type="ECO:0000256" key="1">
    <source>
        <dbReference type="ARBA" id="ARBA00004651"/>
    </source>
</evidence>
<keyword evidence="11" id="KW-1185">Reference proteome</keyword>
<dbReference type="Gene3D" id="1.20.1720.10">
    <property type="entry name" value="Multidrug resistance protein D"/>
    <property type="match status" value="1"/>
</dbReference>
<feature type="transmembrane region" description="Helical" evidence="8">
    <location>
        <begin position="86"/>
        <end position="111"/>
    </location>
</feature>
<feature type="transmembrane region" description="Helical" evidence="8">
    <location>
        <begin position="410"/>
        <end position="430"/>
    </location>
</feature>
<dbReference type="PANTHER" id="PTHR42718">
    <property type="entry name" value="MAJOR FACILITATOR SUPERFAMILY MULTIDRUG TRANSPORTER MFSC"/>
    <property type="match status" value="1"/>
</dbReference>
<name>A0A7W7RDG6_9ACTN</name>
<dbReference type="Proteomes" id="UP000523007">
    <property type="component" value="Unassembled WGS sequence"/>
</dbReference>
<dbReference type="RefSeq" id="WP_184574250.1">
    <property type="nucleotide sequence ID" value="NZ_JACHJT010000001.1"/>
</dbReference>
<keyword evidence="5 8" id="KW-1133">Transmembrane helix</keyword>
<keyword evidence="4 8" id="KW-0812">Transmembrane</keyword>
<sequence length="524" mass="52845">MTDTSTTESVPRAGQREWLGLAVLALPTLLLSVDMSVLYLAVPHLAADLAPSSSQLLWIMDIYAFMIAGFLITMGTLGDRIGRRRLLLIGAAAFGVASVLAAFSTGAGMLIAARTALGLAGATLMPSTLALISTMFAHPKQRAVAIAVWMSCFTGGAAVGPVVGGLLLQWFWWGSVFLLGVPVMALLLVAAPLLLPEYRNPNAGRLDLFSVALSLATILPIVYGLKELAKGDPAAAPFVAIVLGAAAGAGFVRRQLRLTDPLLDLRLFRNRAFSTALGVMMVSTLAMGGMFMLISQYLQLVNGLSPLEAGLWLVPPSVAMITVTLLAPAIAQRIGRGTVIGSGMVIAAAGFGLLTQASPDGGPVVAVVGQTIVAAGLGPGAALLAGVIVGSAPKEKAGSAAAVSETSGELGMALGVALLGSITTAVYRGAISLPGGIPADAETAARDTLAGASAAAEGLPASMAAQLLEPAREAFTQGMGAAAGLGAGAAAVFGVLAIVLLRQSGASDDPRPDDTAEPAEQPAG</sequence>
<evidence type="ECO:0000313" key="10">
    <source>
        <dbReference type="EMBL" id="MBB4929618.1"/>
    </source>
</evidence>
<dbReference type="PROSITE" id="PS50850">
    <property type="entry name" value="MFS"/>
    <property type="match status" value="1"/>
</dbReference>
<feature type="transmembrane region" description="Helical" evidence="8">
    <location>
        <begin position="18"/>
        <end position="42"/>
    </location>
</feature>
<evidence type="ECO:0000256" key="8">
    <source>
        <dbReference type="SAM" id="Phobius"/>
    </source>
</evidence>
<feature type="transmembrane region" description="Helical" evidence="8">
    <location>
        <begin position="54"/>
        <end position="74"/>
    </location>
</feature>
<feature type="transmembrane region" description="Helical" evidence="8">
    <location>
        <begin position="310"/>
        <end position="331"/>
    </location>
</feature>
<accession>A0A7W7RDG6</accession>
<gene>
    <name evidence="10" type="ORF">F4561_000438</name>
</gene>
<feature type="transmembrane region" description="Helical" evidence="8">
    <location>
        <begin position="206"/>
        <end position="223"/>
    </location>
</feature>
<feature type="transmembrane region" description="Helical" evidence="8">
    <location>
        <begin position="273"/>
        <end position="298"/>
    </location>
</feature>
<feature type="transmembrane region" description="Helical" evidence="8">
    <location>
        <begin position="364"/>
        <end position="389"/>
    </location>
</feature>
<evidence type="ECO:0000256" key="6">
    <source>
        <dbReference type="ARBA" id="ARBA00023136"/>
    </source>
</evidence>
<dbReference type="CDD" id="cd17321">
    <property type="entry name" value="MFS_MMR_MDR_like"/>
    <property type="match status" value="1"/>
</dbReference>
<feature type="transmembrane region" description="Helical" evidence="8">
    <location>
        <begin position="235"/>
        <end position="252"/>
    </location>
</feature>
<evidence type="ECO:0000259" key="9">
    <source>
        <dbReference type="PROSITE" id="PS50850"/>
    </source>
</evidence>
<keyword evidence="6 8" id="KW-0472">Membrane</keyword>
<keyword evidence="2" id="KW-0813">Transport</keyword>
<comment type="subcellular location">
    <subcellularLocation>
        <location evidence="1">Cell membrane</location>
        <topology evidence="1">Multi-pass membrane protein</topology>
    </subcellularLocation>
</comment>
<feature type="transmembrane region" description="Helical" evidence="8">
    <location>
        <begin position="338"/>
        <end position="358"/>
    </location>
</feature>
<feature type="transmembrane region" description="Helical" evidence="8">
    <location>
        <begin position="170"/>
        <end position="194"/>
    </location>
</feature>
<dbReference type="PANTHER" id="PTHR42718:SF47">
    <property type="entry name" value="METHYL VIOLOGEN RESISTANCE PROTEIN SMVA"/>
    <property type="match status" value="1"/>
</dbReference>
<dbReference type="GO" id="GO:0022857">
    <property type="term" value="F:transmembrane transporter activity"/>
    <property type="evidence" value="ECO:0007669"/>
    <property type="project" value="InterPro"/>
</dbReference>
<feature type="transmembrane region" description="Helical" evidence="8">
    <location>
        <begin position="144"/>
        <end position="164"/>
    </location>
</feature>
<dbReference type="EMBL" id="JACHJT010000001">
    <property type="protein sequence ID" value="MBB4929618.1"/>
    <property type="molecule type" value="Genomic_DNA"/>
</dbReference>
<comment type="caution">
    <text evidence="10">The sequence shown here is derived from an EMBL/GenBank/DDBJ whole genome shotgun (WGS) entry which is preliminary data.</text>
</comment>
<evidence type="ECO:0000256" key="7">
    <source>
        <dbReference type="SAM" id="MobiDB-lite"/>
    </source>
</evidence>
<evidence type="ECO:0000313" key="11">
    <source>
        <dbReference type="Proteomes" id="UP000523007"/>
    </source>
</evidence>
<dbReference type="GO" id="GO:0005886">
    <property type="term" value="C:plasma membrane"/>
    <property type="evidence" value="ECO:0007669"/>
    <property type="project" value="UniProtKB-SubCell"/>
</dbReference>
<protein>
    <submittedName>
        <fullName evidence="10">DHA2 family multidrug resistance protein-like MFS transporter</fullName>
    </submittedName>
</protein>
<dbReference type="Pfam" id="PF07690">
    <property type="entry name" value="MFS_1"/>
    <property type="match status" value="1"/>
</dbReference>
<reference evidence="10 11" key="1">
    <citation type="submission" date="2020-08" db="EMBL/GenBank/DDBJ databases">
        <title>Sequencing the genomes of 1000 actinobacteria strains.</title>
        <authorList>
            <person name="Klenk H.-P."/>
        </authorList>
    </citation>
    <scope>NUCLEOTIDE SEQUENCE [LARGE SCALE GENOMIC DNA]</scope>
    <source>
        <strain evidence="10 11">DSM 102030</strain>
    </source>
</reference>
<organism evidence="10 11">
    <name type="scientific">Lipingzhangella halophila</name>
    <dbReference type="NCBI Taxonomy" id="1783352"/>
    <lineage>
        <taxon>Bacteria</taxon>
        <taxon>Bacillati</taxon>
        <taxon>Actinomycetota</taxon>
        <taxon>Actinomycetes</taxon>
        <taxon>Streptosporangiales</taxon>
        <taxon>Nocardiopsidaceae</taxon>
        <taxon>Lipingzhangella</taxon>
    </lineage>
</organism>
<feature type="transmembrane region" description="Helical" evidence="8">
    <location>
        <begin position="117"/>
        <end position="137"/>
    </location>
</feature>
<dbReference type="InterPro" id="IPR036259">
    <property type="entry name" value="MFS_trans_sf"/>
</dbReference>
<evidence type="ECO:0000256" key="4">
    <source>
        <dbReference type="ARBA" id="ARBA00022692"/>
    </source>
</evidence>
<evidence type="ECO:0000256" key="2">
    <source>
        <dbReference type="ARBA" id="ARBA00022448"/>
    </source>
</evidence>
<dbReference type="InterPro" id="IPR020846">
    <property type="entry name" value="MFS_dom"/>
</dbReference>
<dbReference type="SUPFAM" id="SSF103473">
    <property type="entry name" value="MFS general substrate transporter"/>
    <property type="match status" value="1"/>
</dbReference>
<feature type="transmembrane region" description="Helical" evidence="8">
    <location>
        <begin position="479"/>
        <end position="501"/>
    </location>
</feature>
<dbReference type="AlphaFoldDB" id="A0A7W7RDG6"/>
<evidence type="ECO:0000256" key="5">
    <source>
        <dbReference type="ARBA" id="ARBA00022989"/>
    </source>
</evidence>
<dbReference type="InterPro" id="IPR011701">
    <property type="entry name" value="MFS"/>
</dbReference>